<keyword evidence="10" id="KW-1185">Reference proteome</keyword>
<dbReference type="PROSITE" id="PS50249">
    <property type="entry name" value="MPN"/>
    <property type="match status" value="1"/>
</dbReference>
<dbReference type="CDD" id="cd08071">
    <property type="entry name" value="MPN_DUF2466"/>
    <property type="match status" value="1"/>
</dbReference>
<evidence type="ECO:0000256" key="6">
    <source>
        <dbReference type="ARBA" id="ARBA00023049"/>
    </source>
</evidence>
<dbReference type="PANTHER" id="PTHR30471:SF3">
    <property type="entry name" value="UPF0758 PROTEIN YEES-RELATED"/>
    <property type="match status" value="1"/>
</dbReference>
<dbReference type="PANTHER" id="PTHR30471">
    <property type="entry name" value="DNA REPAIR PROTEIN RADC"/>
    <property type="match status" value="1"/>
</dbReference>
<dbReference type="InterPro" id="IPR046778">
    <property type="entry name" value="UPF0758_N"/>
</dbReference>
<dbReference type="Gene3D" id="3.40.140.10">
    <property type="entry name" value="Cytidine Deaminase, domain 2"/>
    <property type="match status" value="1"/>
</dbReference>
<dbReference type="InterPro" id="IPR020891">
    <property type="entry name" value="UPF0758_CS"/>
</dbReference>
<dbReference type="SUPFAM" id="SSF47781">
    <property type="entry name" value="RuvA domain 2-like"/>
    <property type="match status" value="1"/>
</dbReference>
<comment type="caution">
    <text evidence="9">The sequence shown here is derived from an EMBL/GenBank/DDBJ whole genome shotgun (WGS) entry which is preliminary data.</text>
</comment>
<evidence type="ECO:0000259" key="8">
    <source>
        <dbReference type="PROSITE" id="PS50249"/>
    </source>
</evidence>
<dbReference type="InterPro" id="IPR001405">
    <property type="entry name" value="UPF0758"/>
</dbReference>
<keyword evidence="3" id="KW-0479">Metal-binding</keyword>
<evidence type="ECO:0000256" key="4">
    <source>
        <dbReference type="ARBA" id="ARBA00022801"/>
    </source>
</evidence>
<dbReference type="InterPro" id="IPR025657">
    <property type="entry name" value="RadC_JAB"/>
</dbReference>
<evidence type="ECO:0000313" key="10">
    <source>
        <dbReference type="Proteomes" id="UP000751852"/>
    </source>
</evidence>
<evidence type="ECO:0000256" key="5">
    <source>
        <dbReference type="ARBA" id="ARBA00022833"/>
    </source>
</evidence>
<dbReference type="PROSITE" id="PS01302">
    <property type="entry name" value="UPF0758"/>
    <property type="match status" value="1"/>
</dbReference>
<comment type="similarity">
    <text evidence="1 7">Belongs to the UPF0758 family.</text>
</comment>
<evidence type="ECO:0000256" key="3">
    <source>
        <dbReference type="ARBA" id="ARBA00022723"/>
    </source>
</evidence>
<dbReference type="InterPro" id="IPR010994">
    <property type="entry name" value="RuvA_2-like"/>
</dbReference>
<keyword evidence="2" id="KW-0645">Protease</keyword>
<evidence type="ECO:0000256" key="1">
    <source>
        <dbReference type="ARBA" id="ARBA00010243"/>
    </source>
</evidence>
<keyword evidence="6" id="KW-0482">Metalloprotease</keyword>
<dbReference type="Proteomes" id="UP000751852">
    <property type="component" value="Unassembled WGS sequence"/>
</dbReference>
<dbReference type="RefSeq" id="WP_198617070.1">
    <property type="nucleotide sequence ID" value="NZ_JABANU010000002.1"/>
</dbReference>
<dbReference type="InterPro" id="IPR037518">
    <property type="entry name" value="MPN"/>
</dbReference>
<evidence type="ECO:0000313" key="9">
    <source>
        <dbReference type="EMBL" id="MBI5974191.1"/>
    </source>
</evidence>
<evidence type="ECO:0000256" key="7">
    <source>
        <dbReference type="RuleBase" id="RU003797"/>
    </source>
</evidence>
<evidence type="ECO:0000256" key="2">
    <source>
        <dbReference type="ARBA" id="ARBA00022670"/>
    </source>
</evidence>
<keyword evidence="5" id="KW-0862">Zinc</keyword>
<feature type="domain" description="MPN" evidence="8">
    <location>
        <begin position="103"/>
        <end position="225"/>
    </location>
</feature>
<gene>
    <name evidence="9" type="primary">radC</name>
    <name evidence="9" type="ORF">HHH54_01105</name>
</gene>
<dbReference type="Pfam" id="PF20582">
    <property type="entry name" value="UPF0758_N"/>
    <property type="match status" value="1"/>
</dbReference>
<dbReference type="NCBIfam" id="TIGR00608">
    <property type="entry name" value="radc"/>
    <property type="match status" value="1"/>
</dbReference>
<keyword evidence="4" id="KW-0378">Hydrolase</keyword>
<dbReference type="Pfam" id="PF04002">
    <property type="entry name" value="RadC"/>
    <property type="match status" value="1"/>
</dbReference>
<accession>A0ABS0T621</accession>
<proteinExistence type="inferred from homology"/>
<protein>
    <submittedName>
        <fullName evidence="9">DNA repair protein RadC</fullName>
    </submittedName>
</protein>
<sequence length="226" mass="25467">MRINDLLHEEKPKERLRLHGAKALSNTELLAILINTGRKGKSSLEIASEILKQYSNLRQLRALSIMELQNFSGIGEKKAITLLAAFELASRIYFDRQVLLSEPIKGPEQIAEYMYHDLKGIDQEHFIVLILNTKHHIVHKETLFIGTLNSAIIHPREVFKVALKWSAHAIIVVHNHPSGDTTPSSADITTTKRLITCGEAMGIELLDHIIVGEDNFTSIMSETQFK</sequence>
<name>A0ABS0T621_9STAP</name>
<dbReference type="EMBL" id="JABANU010000002">
    <property type="protein sequence ID" value="MBI5974191.1"/>
    <property type="molecule type" value="Genomic_DNA"/>
</dbReference>
<dbReference type="SUPFAM" id="SSF102712">
    <property type="entry name" value="JAB1/MPN domain"/>
    <property type="match status" value="1"/>
</dbReference>
<reference evidence="9 10" key="1">
    <citation type="submission" date="2020-04" db="EMBL/GenBank/DDBJ databases">
        <title>Staphylococcus species from domestic dog.</title>
        <authorList>
            <person name="Paterson G.K."/>
        </authorList>
    </citation>
    <scope>NUCLEOTIDE SEQUENCE [LARGE SCALE GENOMIC DNA]</scope>
    <source>
        <strain evidence="9 10">H16/1A</strain>
    </source>
</reference>
<organism evidence="9 10">
    <name type="scientific">Staphylococcus canis</name>
    <dbReference type="NCBI Taxonomy" id="2724942"/>
    <lineage>
        <taxon>Bacteria</taxon>
        <taxon>Bacillati</taxon>
        <taxon>Bacillota</taxon>
        <taxon>Bacilli</taxon>
        <taxon>Bacillales</taxon>
        <taxon>Staphylococcaceae</taxon>
        <taxon>Staphylococcus</taxon>
    </lineage>
</organism>
<dbReference type="NCBIfam" id="NF000642">
    <property type="entry name" value="PRK00024.1"/>
    <property type="match status" value="1"/>
</dbReference>